<name>A0AAV3SCN5_HALDO</name>
<protein>
    <submittedName>
        <fullName evidence="1">Uncharacterized protein</fullName>
    </submittedName>
</protein>
<dbReference type="AlphaFoldDB" id="A0AAV3SCN5"/>
<organism evidence="1 2">
    <name type="scientific">Halococcus dombrowskii</name>
    <dbReference type="NCBI Taxonomy" id="179637"/>
    <lineage>
        <taxon>Archaea</taxon>
        <taxon>Methanobacteriati</taxon>
        <taxon>Methanobacteriota</taxon>
        <taxon>Stenosarchaea group</taxon>
        <taxon>Halobacteria</taxon>
        <taxon>Halobacteriales</taxon>
        <taxon>Halococcaceae</taxon>
        <taxon>Halococcus</taxon>
    </lineage>
</organism>
<gene>
    <name evidence="1" type="ORF">GCM10008985_03450</name>
</gene>
<accession>A0AAV3SCN5</accession>
<proteinExistence type="predicted"/>
<dbReference type="Proteomes" id="UP001500962">
    <property type="component" value="Unassembled WGS sequence"/>
</dbReference>
<dbReference type="EMBL" id="BAAADN010000002">
    <property type="protein sequence ID" value="GAA0451073.1"/>
    <property type="molecule type" value="Genomic_DNA"/>
</dbReference>
<reference evidence="1" key="2">
    <citation type="submission" date="2023-12" db="EMBL/GenBank/DDBJ databases">
        <authorList>
            <person name="Sun Q."/>
            <person name="Inoue M."/>
        </authorList>
    </citation>
    <scope>NUCLEOTIDE SEQUENCE</scope>
    <source>
        <strain evidence="1">JCM 12289</strain>
    </source>
</reference>
<reference evidence="1" key="1">
    <citation type="journal article" date="2014" name="Int. J. Syst. Evol. Microbiol.">
        <title>Complete genome sequence of Corynebacterium casei LMG S-19264T (=DSM 44701T), isolated from a smear-ripened cheese.</title>
        <authorList>
            <consortium name="US DOE Joint Genome Institute (JGI-PGF)"/>
            <person name="Walter F."/>
            <person name="Albersmeier A."/>
            <person name="Kalinowski J."/>
            <person name="Ruckert C."/>
        </authorList>
    </citation>
    <scope>NUCLEOTIDE SEQUENCE</scope>
    <source>
        <strain evidence="1">JCM 12289</strain>
    </source>
</reference>
<evidence type="ECO:0000313" key="1">
    <source>
        <dbReference type="EMBL" id="GAA0451073.1"/>
    </source>
</evidence>
<sequence length="65" mass="7893">MAVVVAVWSDRVRANAVSAVHRERRRREREFLVQVFARVVADRREATRRVKKWFMFGRIPRSRIR</sequence>
<comment type="caution">
    <text evidence="1">The sequence shown here is derived from an EMBL/GenBank/DDBJ whole genome shotgun (WGS) entry which is preliminary data.</text>
</comment>
<evidence type="ECO:0000313" key="2">
    <source>
        <dbReference type="Proteomes" id="UP001500962"/>
    </source>
</evidence>